<dbReference type="EMBL" id="LXNG01000024">
    <property type="protein sequence ID" value="OAG66690.1"/>
    <property type="molecule type" value="Genomic_DNA"/>
</dbReference>
<dbReference type="Gene3D" id="3.40.50.300">
    <property type="entry name" value="P-loop containing nucleotide triphosphate hydrolases"/>
    <property type="match status" value="1"/>
</dbReference>
<dbReference type="AlphaFoldDB" id="A0A1A9MAS2"/>
<proteinExistence type="predicted"/>
<dbReference type="SUPFAM" id="SSF53795">
    <property type="entry name" value="PEP carboxykinase-like"/>
    <property type="match status" value="1"/>
</dbReference>
<gene>
    <name evidence="1" type="ORF">A7D17_20350</name>
</gene>
<organism evidence="1 2">
    <name type="scientific">Xanthomonas floridensis</name>
    <dbReference type="NCBI Taxonomy" id="1843580"/>
    <lineage>
        <taxon>Bacteria</taxon>
        <taxon>Pseudomonadati</taxon>
        <taxon>Pseudomonadota</taxon>
        <taxon>Gammaproteobacteria</taxon>
        <taxon>Lysobacterales</taxon>
        <taxon>Lysobacteraceae</taxon>
        <taxon>Xanthomonas</taxon>
    </lineage>
</organism>
<dbReference type="InterPro" id="IPR027417">
    <property type="entry name" value="P-loop_NTPase"/>
</dbReference>
<dbReference type="Proteomes" id="UP000077659">
    <property type="component" value="Unassembled WGS sequence"/>
</dbReference>
<evidence type="ECO:0000313" key="1">
    <source>
        <dbReference type="EMBL" id="OAG66690.1"/>
    </source>
</evidence>
<name>A0A1A9MAS2_9XANT</name>
<sequence length="315" mass="34561">MTDASARQTPPTTQLDHHYLLCGWHVRSALTLPELPPWSATATPVEADVVIEEAEVPDRLDMRDPVESWLSVGRDGSVLLQVPHVVRIHVHAGRLIRVQRLNPHDESWRLFLLGSALGYLCLQRSLFPLHAACLRIGTQTVAFAGHSGAGKSTLAAALLKRGHGLISDDLTVIRPDSASGIMVLPAFPRLKLWRDTLESLQLPMTDAPRVRPGMEKFDLRPGAGFDVAPARLDAVVVLGDASEPHVQRLSPQHALPVLHGYLARSQVAVRLGLHAATFAQAAAIARQVPVWRLRRPRRFDALDITVDFIEDHVGA</sequence>
<evidence type="ECO:0000313" key="2">
    <source>
        <dbReference type="Proteomes" id="UP000077659"/>
    </source>
</evidence>
<dbReference type="OrthoDB" id="3213869at2"/>
<evidence type="ECO:0008006" key="3">
    <source>
        <dbReference type="Google" id="ProtNLM"/>
    </source>
</evidence>
<comment type="caution">
    <text evidence="1">The sequence shown here is derived from an EMBL/GenBank/DDBJ whole genome shotgun (WGS) entry which is preliminary data.</text>
</comment>
<accession>A0A1A9MAS2</accession>
<reference evidence="1 2" key="1">
    <citation type="submission" date="2016-05" db="EMBL/GenBank/DDBJ databases">
        <title>Pathogenic, phenotypic and molecular characterisation of Xanthomonas nasturtii sp. nov. and Xanthomonas floridensis sp. nov., new species of Xanthomonas associated with watercress production in Florida.</title>
        <authorList>
            <person name="Vicente J.G."/>
            <person name="Rothwell S."/>
            <person name="Holub E.B."/>
            <person name="Studholme D.J."/>
        </authorList>
    </citation>
    <scope>NUCLEOTIDE SEQUENCE [LARGE SCALE GENOMIC DNA]</scope>
    <source>
        <strain evidence="1 2">WHRI 8848</strain>
    </source>
</reference>
<protein>
    <recommendedName>
        <fullName evidence="3">Serine kinase</fullName>
    </recommendedName>
</protein>
<dbReference type="STRING" id="1843580.A7D17_20350"/>